<evidence type="ECO:0000256" key="1">
    <source>
        <dbReference type="ARBA" id="ARBA00004651"/>
    </source>
</evidence>
<feature type="transmembrane region" description="Helical" evidence="9">
    <location>
        <begin position="287"/>
        <end position="311"/>
    </location>
</feature>
<feature type="transmembrane region" description="Helical" evidence="9">
    <location>
        <begin position="215"/>
        <end position="233"/>
    </location>
</feature>
<evidence type="ECO:0000256" key="2">
    <source>
        <dbReference type="ARBA" id="ARBA00007935"/>
    </source>
</evidence>
<dbReference type="EMBL" id="QXGJ01000004">
    <property type="protein sequence ID" value="RSX51121.1"/>
    <property type="molecule type" value="Genomic_DNA"/>
</dbReference>
<dbReference type="PANTHER" id="PTHR30472">
    <property type="entry name" value="FERRIC ENTEROBACTIN TRANSPORT SYSTEM PERMEASE PROTEIN"/>
    <property type="match status" value="1"/>
</dbReference>
<evidence type="ECO:0000256" key="5">
    <source>
        <dbReference type="ARBA" id="ARBA00022692"/>
    </source>
</evidence>
<proteinExistence type="inferred from homology"/>
<comment type="subcellular location">
    <subcellularLocation>
        <location evidence="1">Cell membrane</location>
        <topology evidence="1">Multi-pass membrane protein</topology>
    </subcellularLocation>
</comment>
<dbReference type="RefSeq" id="WP_206431998.1">
    <property type="nucleotide sequence ID" value="NZ_QXGJ01000004.1"/>
</dbReference>
<feature type="transmembrane region" description="Helical" evidence="9">
    <location>
        <begin position="94"/>
        <end position="119"/>
    </location>
</feature>
<dbReference type="InterPro" id="IPR000522">
    <property type="entry name" value="ABC_transptr_permease_BtuC"/>
</dbReference>
<comment type="caution">
    <text evidence="10">The sequence shown here is derived from an EMBL/GenBank/DDBJ whole genome shotgun (WGS) entry which is preliminary data.</text>
</comment>
<dbReference type="AlphaFoldDB" id="A0A430FEC2"/>
<name>A0A430FEC2_9BIFI</name>
<evidence type="ECO:0000256" key="9">
    <source>
        <dbReference type="SAM" id="Phobius"/>
    </source>
</evidence>
<evidence type="ECO:0000256" key="7">
    <source>
        <dbReference type="ARBA" id="ARBA00023136"/>
    </source>
</evidence>
<organism evidence="10 11">
    <name type="scientific">Bifidobacterium callimiconis</name>
    <dbReference type="NCBI Taxonomy" id="2306973"/>
    <lineage>
        <taxon>Bacteria</taxon>
        <taxon>Bacillati</taxon>
        <taxon>Actinomycetota</taxon>
        <taxon>Actinomycetes</taxon>
        <taxon>Bifidobacteriales</taxon>
        <taxon>Bifidobacteriaceae</taxon>
        <taxon>Bifidobacterium</taxon>
    </lineage>
</organism>
<evidence type="ECO:0000256" key="4">
    <source>
        <dbReference type="ARBA" id="ARBA00022475"/>
    </source>
</evidence>
<dbReference type="GO" id="GO:0022857">
    <property type="term" value="F:transmembrane transporter activity"/>
    <property type="evidence" value="ECO:0007669"/>
    <property type="project" value="InterPro"/>
</dbReference>
<keyword evidence="7 9" id="KW-0472">Membrane</keyword>
<gene>
    <name evidence="10" type="ORF">D2E23_0966</name>
</gene>
<protein>
    <submittedName>
        <fullName evidence="10">Heme ABC transporter permease</fullName>
    </submittedName>
</protein>
<reference evidence="10 11" key="1">
    <citation type="submission" date="2018-09" db="EMBL/GenBank/DDBJ databases">
        <title>Characterization of the phylogenetic diversity of five novel species belonging to the genus Bifidobacterium.</title>
        <authorList>
            <person name="Lugli G.A."/>
            <person name="Duranti S."/>
            <person name="Milani C."/>
        </authorList>
    </citation>
    <scope>NUCLEOTIDE SEQUENCE [LARGE SCALE GENOMIC DNA]</scope>
    <source>
        <strain evidence="10 11">2028B</strain>
    </source>
</reference>
<keyword evidence="6 9" id="KW-1133">Transmembrane helix</keyword>
<evidence type="ECO:0000256" key="8">
    <source>
        <dbReference type="SAM" id="MobiDB-lite"/>
    </source>
</evidence>
<feature type="transmembrane region" description="Helical" evidence="9">
    <location>
        <begin position="331"/>
        <end position="355"/>
    </location>
</feature>
<feature type="transmembrane region" description="Helical" evidence="9">
    <location>
        <begin position="190"/>
        <end position="209"/>
    </location>
</feature>
<evidence type="ECO:0000256" key="3">
    <source>
        <dbReference type="ARBA" id="ARBA00022448"/>
    </source>
</evidence>
<dbReference type="SUPFAM" id="SSF81345">
    <property type="entry name" value="ABC transporter involved in vitamin B12 uptake, BtuC"/>
    <property type="match status" value="1"/>
</dbReference>
<accession>A0A430FEC2</accession>
<evidence type="ECO:0000313" key="11">
    <source>
        <dbReference type="Proteomes" id="UP000288607"/>
    </source>
</evidence>
<dbReference type="Pfam" id="PF01032">
    <property type="entry name" value="FecCD"/>
    <property type="match status" value="1"/>
</dbReference>
<feature type="transmembrane region" description="Helical" evidence="9">
    <location>
        <begin position="401"/>
        <end position="421"/>
    </location>
</feature>
<feature type="transmembrane region" description="Helical" evidence="9">
    <location>
        <begin position="157"/>
        <end position="178"/>
    </location>
</feature>
<feature type="region of interest" description="Disordered" evidence="8">
    <location>
        <begin position="1"/>
        <end position="67"/>
    </location>
</feature>
<evidence type="ECO:0000313" key="10">
    <source>
        <dbReference type="EMBL" id="RSX51121.1"/>
    </source>
</evidence>
<keyword evidence="4" id="KW-1003">Cell membrane</keyword>
<dbReference type="FunFam" id="1.10.3470.10:FF:000001">
    <property type="entry name" value="Vitamin B12 ABC transporter permease BtuC"/>
    <property type="match status" value="1"/>
</dbReference>
<dbReference type="InterPro" id="IPR037294">
    <property type="entry name" value="ABC_BtuC-like"/>
</dbReference>
<dbReference type="GO" id="GO:0005886">
    <property type="term" value="C:plasma membrane"/>
    <property type="evidence" value="ECO:0007669"/>
    <property type="project" value="UniProtKB-SubCell"/>
</dbReference>
<dbReference type="Proteomes" id="UP000288607">
    <property type="component" value="Unassembled WGS sequence"/>
</dbReference>
<evidence type="ECO:0000256" key="6">
    <source>
        <dbReference type="ARBA" id="ARBA00022989"/>
    </source>
</evidence>
<dbReference type="PANTHER" id="PTHR30472:SF25">
    <property type="entry name" value="ABC TRANSPORTER PERMEASE PROTEIN MJ0876-RELATED"/>
    <property type="match status" value="1"/>
</dbReference>
<feature type="transmembrane region" description="Helical" evidence="9">
    <location>
        <begin position="245"/>
        <end position="267"/>
    </location>
</feature>
<sequence length="432" mass="45813">MSAATTRRLRRTDRTGHNTRSGQSGRAGYENDQSRQDTLGRAGHDQSVHVRTSRVRAGRDQFGSDQSRYDRTARLRANAAALDLAAKPRMGRTAVVFLIMTVALLVMIVVSASLGQLVIPFDQVIGSVLNKIGIHWIDGPSRAFGNEALWNVRFPRIAMAVVVGAALGVAGAVMQGVFGNPLAEPGTVGVSSGAAVGASCSILMGWTFLGSFTTPFLAFVCGLGTTVAVYLLARRGGRTEIVTLILTGVAVNAIAGALIAFFTFAAPTSARDQIVFWQMGSFNGSRWQQVALVAPMCVIGMIIVQTLARRLDLLSLGERSARHLGVNVERLRFVAMLAVALLVSSAVAFAGIISFVGLVVPHLLRMILGPGHRTLLPASALGGALLLTIADFAARTTIAFADLPIGMLTSLVGGPFFFWLLRRSRSKSGGWA</sequence>
<dbReference type="Gene3D" id="1.10.3470.10">
    <property type="entry name" value="ABC transporter involved in vitamin B12 uptake, BtuC"/>
    <property type="match status" value="1"/>
</dbReference>
<keyword evidence="5 9" id="KW-0812">Transmembrane</keyword>
<dbReference type="CDD" id="cd06550">
    <property type="entry name" value="TM_ABC_iron-siderophores_like"/>
    <property type="match status" value="1"/>
</dbReference>
<comment type="similarity">
    <text evidence="2">Belongs to the binding-protein-dependent transport system permease family. FecCD subfamily.</text>
</comment>
<keyword evidence="11" id="KW-1185">Reference proteome</keyword>
<keyword evidence="3" id="KW-0813">Transport</keyword>
<dbReference type="GO" id="GO:0033214">
    <property type="term" value="P:siderophore-iron import into cell"/>
    <property type="evidence" value="ECO:0007669"/>
    <property type="project" value="TreeGrafter"/>
</dbReference>